<name>A0A9D3XXN0_DREPO</name>
<evidence type="ECO:0000313" key="6">
    <source>
        <dbReference type="Proteomes" id="UP000828390"/>
    </source>
</evidence>
<dbReference type="InterPro" id="IPR036772">
    <property type="entry name" value="SRCR-like_dom_sf"/>
</dbReference>
<dbReference type="SUPFAM" id="SSF63825">
    <property type="entry name" value="YWTD domain"/>
    <property type="match status" value="1"/>
</dbReference>
<dbReference type="SUPFAM" id="SSF57196">
    <property type="entry name" value="EGF/Laminin"/>
    <property type="match status" value="1"/>
</dbReference>
<reference evidence="5" key="1">
    <citation type="journal article" date="2019" name="bioRxiv">
        <title>The Genome of the Zebra Mussel, Dreissena polymorpha: A Resource for Invasive Species Research.</title>
        <authorList>
            <person name="McCartney M.A."/>
            <person name="Auch B."/>
            <person name="Kono T."/>
            <person name="Mallez S."/>
            <person name="Zhang Y."/>
            <person name="Obille A."/>
            <person name="Becker A."/>
            <person name="Abrahante J.E."/>
            <person name="Garbe J."/>
            <person name="Badalamenti J.P."/>
            <person name="Herman A."/>
            <person name="Mangelson H."/>
            <person name="Liachko I."/>
            <person name="Sullivan S."/>
            <person name="Sone E.D."/>
            <person name="Koren S."/>
            <person name="Silverstein K.A.T."/>
            <person name="Beckman K.B."/>
            <person name="Gohl D.M."/>
        </authorList>
    </citation>
    <scope>NUCLEOTIDE SEQUENCE</scope>
    <source>
        <strain evidence="5">Duluth1</strain>
        <tissue evidence="5">Whole animal</tissue>
    </source>
</reference>
<dbReference type="GO" id="GO:0016020">
    <property type="term" value="C:membrane"/>
    <property type="evidence" value="ECO:0007669"/>
    <property type="project" value="InterPro"/>
</dbReference>
<comment type="caution">
    <text evidence="5">The sequence shown here is derived from an EMBL/GenBank/DDBJ whole genome shotgun (WGS) entry which is preliminary data.</text>
</comment>
<evidence type="ECO:0000259" key="4">
    <source>
        <dbReference type="PROSITE" id="PS50287"/>
    </source>
</evidence>
<keyword evidence="1" id="KW-1015">Disulfide bond</keyword>
<protein>
    <recommendedName>
        <fullName evidence="4">SRCR domain-containing protein</fullName>
    </recommendedName>
</protein>
<dbReference type="Proteomes" id="UP000828390">
    <property type="component" value="Unassembled WGS sequence"/>
</dbReference>
<reference evidence="5" key="2">
    <citation type="submission" date="2020-11" db="EMBL/GenBank/DDBJ databases">
        <authorList>
            <person name="McCartney M.A."/>
            <person name="Auch B."/>
            <person name="Kono T."/>
            <person name="Mallez S."/>
            <person name="Becker A."/>
            <person name="Gohl D.M."/>
            <person name="Silverstein K.A.T."/>
            <person name="Koren S."/>
            <person name="Bechman K.B."/>
            <person name="Herman A."/>
            <person name="Abrahante J.E."/>
            <person name="Garbe J."/>
        </authorList>
    </citation>
    <scope>NUCLEOTIDE SEQUENCE</scope>
    <source>
        <strain evidence="5">Duluth1</strain>
        <tissue evidence="5">Whole animal</tissue>
    </source>
</reference>
<dbReference type="Pfam" id="PF00058">
    <property type="entry name" value="Ldl_recept_b"/>
    <property type="match status" value="1"/>
</dbReference>
<dbReference type="Gene3D" id="2.120.10.30">
    <property type="entry name" value="TolB, C-terminal domain"/>
    <property type="match status" value="1"/>
</dbReference>
<dbReference type="InterPro" id="IPR000033">
    <property type="entry name" value="LDLR_classB_rpt"/>
</dbReference>
<proteinExistence type="predicted"/>
<comment type="caution">
    <text evidence="2">Lacks conserved residue(s) required for the propagation of feature annotation.</text>
</comment>
<keyword evidence="6" id="KW-1185">Reference proteome</keyword>
<accession>A0A9D3XXN0</accession>
<evidence type="ECO:0000256" key="2">
    <source>
        <dbReference type="PROSITE-ProRule" id="PRU00196"/>
    </source>
</evidence>
<feature type="domain" description="SRCR" evidence="4">
    <location>
        <begin position="291"/>
        <end position="369"/>
    </location>
</feature>
<dbReference type="SMART" id="SM00135">
    <property type="entry name" value="LY"/>
    <property type="match status" value="4"/>
</dbReference>
<dbReference type="InterPro" id="IPR011042">
    <property type="entry name" value="6-blade_b-propeller_TolB-like"/>
</dbReference>
<dbReference type="AlphaFoldDB" id="A0A9D3XXN0"/>
<dbReference type="PROSITE" id="PS50287">
    <property type="entry name" value="SRCR_2"/>
    <property type="match status" value="1"/>
</dbReference>
<gene>
    <name evidence="5" type="ORF">DPMN_192153</name>
</gene>
<feature type="repeat" description="LDL-receptor class B" evidence="3">
    <location>
        <begin position="114"/>
        <end position="154"/>
    </location>
</feature>
<dbReference type="PANTHER" id="PTHR46513">
    <property type="entry name" value="VITELLOGENIN RECEPTOR-LIKE PROTEIN-RELATED-RELATED"/>
    <property type="match status" value="1"/>
</dbReference>
<dbReference type="InterPro" id="IPR050778">
    <property type="entry name" value="Cueball_EGF_LRP_Nidogen"/>
</dbReference>
<dbReference type="SMART" id="SM00202">
    <property type="entry name" value="SR"/>
    <property type="match status" value="1"/>
</dbReference>
<dbReference type="Gene3D" id="3.10.250.10">
    <property type="entry name" value="SRCR-like domain"/>
    <property type="match status" value="1"/>
</dbReference>
<dbReference type="SUPFAM" id="SSF56487">
    <property type="entry name" value="SRCR-like"/>
    <property type="match status" value="1"/>
</dbReference>
<dbReference type="Pfam" id="PF00530">
    <property type="entry name" value="SRCR"/>
    <property type="match status" value="1"/>
</dbReference>
<evidence type="ECO:0000256" key="1">
    <source>
        <dbReference type="ARBA" id="ARBA00023157"/>
    </source>
</evidence>
<evidence type="ECO:0000256" key="3">
    <source>
        <dbReference type="PROSITE-ProRule" id="PRU00461"/>
    </source>
</evidence>
<dbReference type="PRINTS" id="PR00258">
    <property type="entry name" value="SPERACTRCPTR"/>
</dbReference>
<dbReference type="InterPro" id="IPR001190">
    <property type="entry name" value="SRCR"/>
</dbReference>
<evidence type="ECO:0000313" key="5">
    <source>
        <dbReference type="EMBL" id="KAH3690274.1"/>
    </source>
</evidence>
<dbReference type="EMBL" id="JAIWYP010000070">
    <property type="protein sequence ID" value="KAH3690274.1"/>
    <property type="molecule type" value="Genomic_DNA"/>
</dbReference>
<organism evidence="5 6">
    <name type="scientific">Dreissena polymorpha</name>
    <name type="common">Zebra mussel</name>
    <name type="synonym">Mytilus polymorpha</name>
    <dbReference type="NCBI Taxonomy" id="45954"/>
    <lineage>
        <taxon>Eukaryota</taxon>
        <taxon>Metazoa</taxon>
        <taxon>Spiralia</taxon>
        <taxon>Lophotrochozoa</taxon>
        <taxon>Mollusca</taxon>
        <taxon>Bivalvia</taxon>
        <taxon>Autobranchia</taxon>
        <taxon>Heteroconchia</taxon>
        <taxon>Euheterodonta</taxon>
        <taxon>Imparidentia</taxon>
        <taxon>Neoheterodontei</taxon>
        <taxon>Myida</taxon>
        <taxon>Dreissenoidea</taxon>
        <taxon>Dreissenidae</taxon>
        <taxon>Dreissena</taxon>
    </lineage>
</organism>
<dbReference type="PROSITE" id="PS51120">
    <property type="entry name" value="LDLRB"/>
    <property type="match status" value="1"/>
</dbReference>
<sequence length="369" mass="41029">MDIHTHNYKVIILPPNLRPGFFDFDPVFKNIYWTDFRYYTILKTSLDDGKTTEFLRLPQYTSVKALAVDPLSRLLFIAEQKHGIRVVSLNTMKIAHVLTNNSRPTDIELDLIKRKLYWCDNSNKIEVADYDGSNRRIILSNITCYDEIALDTSRNVIYWPNRFAGRIERVNFDGSNRQNITVANGTIIFKMEVDGVMLYYTDYRASSVMAVPVSGGFPHQIGKDGFGNFLAIKRNKEDYSNTDANNGCLLNNGGCEHICVPLSTKNSRTCFCTDGYNSSANGSCIGYPLKVRLSGANNTNEGRVEVTIDNGATWGTVCINGFGVDEANVICKMLGMASDRSVPQSSFKPASSSQHLIISGLNCGGNESA</sequence>